<dbReference type="AlphaFoldDB" id="M2P9B4"/>
<reference evidence="1 2" key="1">
    <citation type="journal article" date="2012" name="Proc. Natl. Acad. Sci. U.S.A.">
        <title>Comparative genomics of Ceriporiopsis subvermispora and Phanerochaete chrysosporium provide insight into selective ligninolysis.</title>
        <authorList>
            <person name="Fernandez-Fueyo E."/>
            <person name="Ruiz-Duenas F.J."/>
            <person name="Ferreira P."/>
            <person name="Floudas D."/>
            <person name="Hibbett D.S."/>
            <person name="Canessa P."/>
            <person name="Larrondo L.F."/>
            <person name="James T.Y."/>
            <person name="Seelenfreund D."/>
            <person name="Lobos S."/>
            <person name="Polanco R."/>
            <person name="Tello M."/>
            <person name="Honda Y."/>
            <person name="Watanabe T."/>
            <person name="Watanabe T."/>
            <person name="Ryu J.S."/>
            <person name="Kubicek C.P."/>
            <person name="Schmoll M."/>
            <person name="Gaskell J."/>
            <person name="Hammel K.E."/>
            <person name="St John F.J."/>
            <person name="Vanden Wymelenberg A."/>
            <person name="Sabat G."/>
            <person name="Splinter BonDurant S."/>
            <person name="Syed K."/>
            <person name="Yadav J.S."/>
            <person name="Doddapaneni H."/>
            <person name="Subramanian V."/>
            <person name="Lavin J.L."/>
            <person name="Oguiza J.A."/>
            <person name="Perez G."/>
            <person name="Pisabarro A.G."/>
            <person name="Ramirez L."/>
            <person name="Santoyo F."/>
            <person name="Master E."/>
            <person name="Coutinho P.M."/>
            <person name="Henrissat B."/>
            <person name="Lombard V."/>
            <person name="Magnuson J.K."/>
            <person name="Kuees U."/>
            <person name="Hori C."/>
            <person name="Igarashi K."/>
            <person name="Samejima M."/>
            <person name="Held B.W."/>
            <person name="Barry K.W."/>
            <person name="LaButti K.M."/>
            <person name="Lapidus A."/>
            <person name="Lindquist E.A."/>
            <person name="Lucas S.M."/>
            <person name="Riley R."/>
            <person name="Salamov A.A."/>
            <person name="Hoffmeister D."/>
            <person name="Schwenk D."/>
            <person name="Hadar Y."/>
            <person name="Yarden O."/>
            <person name="de Vries R.P."/>
            <person name="Wiebenga A."/>
            <person name="Stenlid J."/>
            <person name="Eastwood D."/>
            <person name="Grigoriev I.V."/>
            <person name="Berka R.M."/>
            <person name="Blanchette R.A."/>
            <person name="Kersten P."/>
            <person name="Martinez A.T."/>
            <person name="Vicuna R."/>
            <person name="Cullen D."/>
        </authorList>
    </citation>
    <scope>NUCLEOTIDE SEQUENCE [LARGE SCALE GENOMIC DNA]</scope>
    <source>
        <strain evidence="1 2">B</strain>
    </source>
</reference>
<dbReference type="EMBL" id="KB445813">
    <property type="protein sequence ID" value="EMD32009.1"/>
    <property type="molecule type" value="Genomic_DNA"/>
</dbReference>
<dbReference type="HOGENOM" id="CLU_1815567_0_0_1"/>
<accession>M2P9B4</accession>
<gene>
    <name evidence="1" type="ORF">CERSUDRAFT_119030</name>
</gene>
<name>M2P9B4_CERS8</name>
<dbReference type="Proteomes" id="UP000016930">
    <property type="component" value="Unassembled WGS sequence"/>
</dbReference>
<proteinExistence type="predicted"/>
<evidence type="ECO:0000313" key="1">
    <source>
        <dbReference type="EMBL" id="EMD32009.1"/>
    </source>
</evidence>
<organism evidence="1 2">
    <name type="scientific">Ceriporiopsis subvermispora (strain B)</name>
    <name type="common">White-rot fungus</name>
    <name type="synonym">Gelatoporia subvermispora</name>
    <dbReference type="NCBI Taxonomy" id="914234"/>
    <lineage>
        <taxon>Eukaryota</taxon>
        <taxon>Fungi</taxon>
        <taxon>Dikarya</taxon>
        <taxon>Basidiomycota</taxon>
        <taxon>Agaricomycotina</taxon>
        <taxon>Agaricomycetes</taxon>
        <taxon>Polyporales</taxon>
        <taxon>Gelatoporiaceae</taxon>
        <taxon>Gelatoporia</taxon>
    </lineage>
</organism>
<keyword evidence="2" id="KW-1185">Reference proteome</keyword>
<sequence length="142" mass="15401">MSAWSNPVKKCTSAHLVPGANICTEVHKAHRSVSNAPWILLVQPVLQMRLHEAPQSSPELGRVSRITEMAVPAPFGILPHVRHVSIRMPKAVDVVASQEIKQRGRDHGIPRWQVDEEGGVDAAGAVGEKLREAGVASPDFGR</sequence>
<protein>
    <submittedName>
        <fullName evidence="1">Uncharacterized protein</fullName>
    </submittedName>
</protein>
<evidence type="ECO:0000313" key="2">
    <source>
        <dbReference type="Proteomes" id="UP000016930"/>
    </source>
</evidence>